<evidence type="ECO:0000313" key="5">
    <source>
        <dbReference type="Proteomes" id="UP000019277"/>
    </source>
</evidence>
<dbReference type="AlphaFoldDB" id="W7IEG2"/>
<protein>
    <submittedName>
        <fullName evidence="4">Long-chain-fatty-acid--CoA ligase</fullName>
        <ecNumber evidence="4">6.2.1.3</ecNumber>
    </submittedName>
</protein>
<dbReference type="CDD" id="cd04433">
    <property type="entry name" value="AFD_class_I"/>
    <property type="match status" value="1"/>
</dbReference>
<evidence type="ECO:0000259" key="3">
    <source>
        <dbReference type="Pfam" id="PF00501"/>
    </source>
</evidence>
<dbReference type="eggNOG" id="COG0318">
    <property type="taxonomic scope" value="Bacteria"/>
</dbReference>
<dbReference type="PANTHER" id="PTHR43201:SF5">
    <property type="entry name" value="MEDIUM-CHAIN ACYL-COA LIGASE ACSF2, MITOCHONDRIAL"/>
    <property type="match status" value="1"/>
</dbReference>
<dbReference type="PROSITE" id="PS00455">
    <property type="entry name" value="AMP_BINDING"/>
    <property type="match status" value="1"/>
</dbReference>
<reference evidence="4 5" key="1">
    <citation type="journal article" date="2014" name="Genome Announc.">
        <title>Draft Genome Sequence of the Antitrypanosomally Active Sponge-Associated Bacterium Actinokineospora sp. Strain EG49.</title>
        <authorList>
            <person name="Harjes J."/>
            <person name="Ryu T."/>
            <person name="Abdelmohsen U.R."/>
            <person name="Moitinho-Silva L."/>
            <person name="Horn H."/>
            <person name="Ravasi T."/>
            <person name="Hentschel U."/>
        </authorList>
    </citation>
    <scope>NUCLEOTIDE SEQUENCE [LARGE SCALE GENOMIC DNA]</scope>
    <source>
        <strain evidence="4 5">EG49</strain>
    </source>
</reference>
<dbReference type="RefSeq" id="WP_052021827.1">
    <property type="nucleotide sequence ID" value="NZ_AYXG01000212.1"/>
</dbReference>
<dbReference type="InterPro" id="IPR042099">
    <property type="entry name" value="ANL_N_sf"/>
</dbReference>
<dbReference type="PANTHER" id="PTHR43201">
    <property type="entry name" value="ACYL-COA SYNTHETASE"/>
    <property type="match status" value="1"/>
</dbReference>
<evidence type="ECO:0000313" key="4">
    <source>
        <dbReference type="EMBL" id="EWC59240.1"/>
    </source>
</evidence>
<sequence>MSPPADLPAGARVVLALPSGDRLAELLLGCLDRELVAVPLDPRTPPSRVAEVVRRVRASAVITPGGVETTGLPHEHPDADGLALIMFTSGSTGVPKGVMLPRAAVLGNAAKTAALHGFAPDRPHATCLPLYHCNALVMSLVGTHTTGTPLVLHPGFDPAAYFADLRAKEVRTASIVPAMLPDLLDSAPPWPESLDYLITAAAPLTADLARRFHARYGPRLRQGYGLTELVNFSFTTPHPGPERWAAEYLDHHPPVGAPLPGTELRLEAGEVWIRSADRMRGYWEDQEATAAALTPDGWLRTGDLGARRGDLLVLTGRRSERIERGGEKHYPLEVERTWREAGLPGRFAAVPVPDDTLGHEIGLVTADTDAGTIAAARAIAENGPLRPAALAFGAFTATATGKPQRTAMGRALAAGRENPSRWNRALDPGGTATLRAAAQTARARLADEVVRRLNHTGPVRVADPADPRRAPGELLVVPHGPGPGRWDLVEALRADADAVGTSALRAGRHDLGGVVWAR</sequence>
<dbReference type="EC" id="6.2.1.3" evidence="4"/>
<organism evidence="4 5">
    <name type="scientific">Actinokineospora spheciospongiae</name>
    <dbReference type="NCBI Taxonomy" id="909613"/>
    <lineage>
        <taxon>Bacteria</taxon>
        <taxon>Bacillati</taxon>
        <taxon>Actinomycetota</taxon>
        <taxon>Actinomycetes</taxon>
        <taxon>Pseudonocardiales</taxon>
        <taxon>Pseudonocardiaceae</taxon>
        <taxon>Actinokineospora</taxon>
    </lineage>
</organism>
<dbReference type="Proteomes" id="UP000019277">
    <property type="component" value="Unassembled WGS sequence"/>
</dbReference>
<accession>W7IEG2</accession>
<comment type="similarity">
    <text evidence="1">Belongs to the ATP-dependent AMP-binding enzyme family.</text>
</comment>
<dbReference type="SUPFAM" id="SSF56801">
    <property type="entry name" value="Acetyl-CoA synthetase-like"/>
    <property type="match status" value="1"/>
</dbReference>
<feature type="domain" description="AMP-dependent synthetase/ligase" evidence="3">
    <location>
        <begin position="73"/>
        <end position="283"/>
    </location>
</feature>
<name>W7IEG2_9PSEU</name>
<gene>
    <name evidence="4" type="ORF">UO65_5456</name>
</gene>
<dbReference type="InterPro" id="IPR045851">
    <property type="entry name" value="AMP-bd_C_sf"/>
</dbReference>
<dbReference type="Gene3D" id="3.30.300.30">
    <property type="match status" value="1"/>
</dbReference>
<dbReference type="InterPro" id="IPR020845">
    <property type="entry name" value="AMP-binding_CS"/>
</dbReference>
<dbReference type="STRING" id="909613.UO65_5456"/>
<proteinExistence type="inferred from homology"/>
<dbReference type="InterPro" id="IPR000873">
    <property type="entry name" value="AMP-dep_synth/lig_dom"/>
</dbReference>
<comment type="caution">
    <text evidence="4">The sequence shown here is derived from an EMBL/GenBank/DDBJ whole genome shotgun (WGS) entry which is preliminary data.</text>
</comment>
<keyword evidence="5" id="KW-1185">Reference proteome</keyword>
<dbReference type="GO" id="GO:0031956">
    <property type="term" value="F:medium-chain fatty acid-CoA ligase activity"/>
    <property type="evidence" value="ECO:0007669"/>
    <property type="project" value="TreeGrafter"/>
</dbReference>
<dbReference type="PATRIC" id="fig|909613.9.peg.5453"/>
<evidence type="ECO:0000256" key="1">
    <source>
        <dbReference type="ARBA" id="ARBA00006432"/>
    </source>
</evidence>
<dbReference type="Pfam" id="PF00501">
    <property type="entry name" value="AMP-binding"/>
    <property type="match status" value="1"/>
</dbReference>
<keyword evidence="2 4" id="KW-0436">Ligase</keyword>
<dbReference type="GO" id="GO:0004467">
    <property type="term" value="F:long-chain fatty acid-CoA ligase activity"/>
    <property type="evidence" value="ECO:0007669"/>
    <property type="project" value="UniProtKB-EC"/>
</dbReference>
<evidence type="ECO:0000256" key="2">
    <source>
        <dbReference type="ARBA" id="ARBA00022598"/>
    </source>
</evidence>
<dbReference type="EMBL" id="AYXG01000212">
    <property type="protein sequence ID" value="EWC59240.1"/>
    <property type="molecule type" value="Genomic_DNA"/>
</dbReference>
<dbReference type="Gene3D" id="3.40.50.12780">
    <property type="entry name" value="N-terminal domain of ligase-like"/>
    <property type="match status" value="1"/>
</dbReference>